<evidence type="ECO:0000256" key="1">
    <source>
        <dbReference type="SAM" id="MobiDB-lite"/>
    </source>
</evidence>
<dbReference type="HOGENOM" id="CLU_2085216_0_0_1"/>
<sequence>MLTRSHRFPSARMEVQQDVALHDKISLVDTEDAWELAEMSGRRIVTQQDVAVRADSEDRREVAEMSGSRMTVGDVRDMITLMDSEDLRGAETDGAEDTAALPKNAAYAVHKASSPSS</sequence>
<feature type="region of interest" description="Disordered" evidence="1">
    <location>
        <begin position="89"/>
        <end position="117"/>
    </location>
</feature>
<dbReference type="EMBL" id="KN839012">
    <property type="protein sequence ID" value="KIJ91409.1"/>
    <property type="molecule type" value="Genomic_DNA"/>
</dbReference>
<proteinExistence type="predicted"/>
<keyword evidence="3" id="KW-1185">Reference proteome</keyword>
<organism evidence="2 3">
    <name type="scientific">Laccaria amethystina LaAM-08-1</name>
    <dbReference type="NCBI Taxonomy" id="1095629"/>
    <lineage>
        <taxon>Eukaryota</taxon>
        <taxon>Fungi</taxon>
        <taxon>Dikarya</taxon>
        <taxon>Basidiomycota</taxon>
        <taxon>Agaricomycotina</taxon>
        <taxon>Agaricomycetes</taxon>
        <taxon>Agaricomycetidae</taxon>
        <taxon>Agaricales</taxon>
        <taxon>Agaricineae</taxon>
        <taxon>Hydnangiaceae</taxon>
        <taxon>Laccaria</taxon>
    </lineage>
</organism>
<evidence type="ECO:0000313" key="3">
    <source>
        <dbReference type="Proteomes" id="UP000054477"/>
    </source>
</evidence>
<gene>
    <name evidence="2" type="ORF">K443DRAFT_14423</name>
</gene>
<evidence type="ECO:0000313" key="2">
    <source>
        <dbReference type="EMBL" id="KIJ91409.1"/>
    </source>
</evidence>
<reference evidence="2 3" key="1">
    <citation type="submission" date="2014-04" db="EMBL/GenBank/DDBJ databases">
        <authorList>
            <consortium name="DOE Joint Genome Institute"/>
            <person name="Kuo A."/>
            <person name="Kohler A."/>
            <person name="Nagy L.G."/>
            <person name="Floudas D."/>
            <person name="Copeland A."/>
            <person name="Barry K.W."/>
            <person name="Cichocki N."/>
            <person name="Veneault-Fourrey C."/>
            <person name="LaButti K."/>
            <person name="Lindquist E.A."/>
            <person name="Lipzen A."/>
            <person name="Lundell T."/>
            <person name="Morin E."/>
            <person name="Murat C."/>
            <person name="Sun H."/>
            <person name="Tunlid A."/>
            <person name="Henrissat B."/>
            <person name="Grigoriev I.V."/>
            <person name="Hibbett D.S."/>
            <person name="Martin F."/>
            <person name="Nordberg H.P."/>
            <person name="Cantor M.N."/>
            <person name="Hua S.X."/>
        </authorList>
    </citation>
    <scope>NUCLEOTIDE SEQUENCE [LARGE SCALE GENOMIC DNA]</scope>
    <source>
        <strain evidence="2 3">LaAM-08-1</strain>
    </source>
</reference>
<dbReference type="Proteomes" id="UP000054477">
    <property type="component" value="Unassembled WGS sequence"/>
</dbReference>
<accession>A0A0C9WHL6</accession>
<name>A0A0C9WHL6_9AGAR</name>
<dbReference type="AlphaFoldDB" id="A0A0C9WHL6"/>
<reference evidence="3" key="2">
    <citation type="submission" date="2015-01" db="EMBL/GenBank/DDBJ databases">
        <title>Evolutionary Origins and Diversification of the Mycorrhizal Mutualists.</title>
        <authorList>
            <consortium name="DOE Joint Genome Institute"/>
            <consortium name="Mycorrhizal Genomics Consortium"/>
            <person name="Kohler A."/>
            <person name="Kuo A."/>
            <person name="Nagy L.G."/>
            <person name="Floudas D."/>
            <person name="Copeland A."/>
            <person name="Barry K.W."/>
            <person name="Cichocki N."/>
            <person name="Veneault-Fourrey C."/>
            <person name="LaButti K."/>
            <person name="Lindquist E.A."/>
            <person name="Lipzen A."/>
            <person name="Lundell T."/>
            <person name="Morin E."/>
            <person name="Murat C."/>
            <person name="Riley R."/>
            <person name="Ohm R."/>
            <person name="Sun H."/>
            <person name="Tunlid A."/>
            <person name="Henrissat B."/>
            <person name="Grigoriev I.V."/>
            <person name="Hibbett D.S."/>
            <person name="Martin F."/>
        </authorList>
    </citation>
    <scope>NUCLEOTIDE SEQUENCE [LARGE SCALE GENOMIC DNA]</scope>
    <source>
        <strain evidence="3">LaAM-08-1</strain>
    </source>
</reference>
<protein>
    <submittedName>
        <fullName evidence="2">Uncharacterized protein</fullName>
    </submittedName>
</protein>